<evidence type="ECO:0000256" key="1">
    <source>
        <dbReference type="ARBA" id="ARBA00004718"/>
    </source>
</evidence>
<name>A0AAV6V732_9ARAC</name>
<evidence type="ECO:0000313" key="16">
    <source>
        <dbReference type="EMBL" id="KAG8191461.1"/>
    </source>
</evidence>
<dbReference type="InterPro" id="IPR035985">
    <property type="entry name" value="Ubiquitin-activating_enz"/>
</dbReference>
<dbReference type="GO" id="GO:0016925">
    <property type="term" value="P:protein sumoylation"/>
    <property type="evidence" value="ECO:0007669"/>
    <property type="project" value="UniProtKB-UniRule"/>
</dbReference>
<feature type="binding site" evidence="11">
    <location>
        <position position="163"/>
    </location>
    <ligand>
        <name>Zn(2+)</name>
        <dbReference type="ChEBI" id="CHEBI:29105"/>
    </ligand>
</feature>
<evidence type="ECO:0000256" key="3">
    <source>
        <dbReference type="ARBA" id="ARBA00022723"/>
    </source>
</evidence>
<evidence type="ECO:0000256" key="9">
    <source>
        <dbReference type="PIRSR" id="PIRSR039133-1"/>
    </source>
</evidence>
<feature type="binding site" evidence="10">
    <location>
        <position position="50"/>
    </location>
    <ligand>
        <name>ATP</name>
        <dbReference type="ChEBI" id="CHEBI:30616"/>
    </ligand>
</feature>
<organism evidence="16 17">
    <name type="scientific">Oedothorax gibbosus</name>
    <dbReference type="NCBI Taxonomy" id="931172"/>
    <lineage>
        <taxon>Eukaryota</taxon>
        <taxon>Metazoa</taxon>
        <taxon>Ecdysozoa</taxon>
        <taxon>Arthropoda</taxon>
        <taxon>Chelicerata</taxon>
        <taxon>Arachnida</taxon>
        <taxon>Araneae</taxon>
        <taxon>Araneomorphae</taxon>
        <taxon>Entelegynae</taxon>
        <taxon>Araneoidea</taxon>
        <taxon>Linyphiidae</taxon>
        <taxon>Erigoninae</taxon>
        <taxon>Oedothorax</taxon>
    </lineage>
</organism>
<evidence type="ECO:0000256" key="5">
    <source>
        <dbReference type="ARBA" id="ARBA00022786"/>
    </source>
</evidence>
<dbReference type="GO" id="GO:0005524">
    <property type="term" value="F:ATP binding"/>
    <property type="evidence" value="ECO:0007669"/>
    <property type="project" value="UniProtKB-UniRule"/>
</dbReference>
<dbReference type="InterPro" id="IPR045886">
    <property type="entry name" value="ThiF/MoeB/HesA"/>
</dbReference>
<dbReference type="Gene3D" id="1.10.10.520">
    <property type="entry name" value="Ubiquitin activating enzymes (Uba3). Chain: B, domain 2"/>
    <property type="match status" value="1"/>
</dbReference>
<feature type="binding site" evidence="10">
    <location>
        <begin position="26"/>
        <end position="31"/>
    </location>
    <ligand>
        <name>ATP</name>
        <dbReference type="ChEBI" id="CHEBI:30616"/>
    </ligand>
</feature>
<dbReference type="InterPro" id="IPR023318">
    <property type="entry name" value="Ub_act_enz_dom_a_sf"/>
</dbReference>
<dbReference type="InterPro" id="IPR019572">
    <property type="entry name" value="UBA_E1_SCCH"/>
</dbReference>
<dbReference type="Pfam" id="PF14732">
    <property type="entry name" value="UAE_UbL"/>
    <property type="match status" value="1"/>
</dbReference>
<evidence type="ECO:0000256" key="2">
    <source>
        <dbReference type="ARBA" id="ARBA00005673"/>
    </source>
</evidence>
<evidence type="ECO:0000256" key="4">
    <source>
        <dbReference type="ARBA" id="ARBA00022741"/>
    </source>
</evidence>
<feature type="compositionally biased region" description="Basic and acidic residues" evidence="12">
    <location>
        <begin position="537"/>
        <end position="553"/>
    </location>
</feature>
<evidence type="ECO:0000259" key="15">
    <source>
        <dbReference type="Pfam" id="PF14732"/>
    </source>
</evidence>
<evidence type="ECO:0000256" key="12">
    <source>
        <dbReference type="SAM" id="MobiDB-lite"/>
    </source>
</evidence>
<feature type="domain" description="Ubiquitin/SUMO-activating enzyme ubiquitin-like" evidence="15">
    <location>
        <begin position="439"/>
        <end position="523"/>
    </location>
</feature>
<dbReference type="GO" id="GO:0046872">
    <property type="term" value="F:metal ion binding"/>
    <property type="evidence" value="ECO:0007669"/>
    <property type="project" value="UniProtKB-KW"/>
</dbReference>
<evidence type="ECO:0000256" key="6">
    <source>
        <dbReference type="ARBA" id="ARBA00022833"/>
    </source>
</evidence>
<dbReference type="Pfam" id="PF10585">
    <property type="entry name" value="UBA_E1_SCCH"/>
    <property type="match status" value="1"/>
</dbReference>
<comment type="similarity">
    <text evidence="2 8">Belongs to the ubiquitin-activating E1 family.</text>
</comment>
<evidence type="ECO:0000256" key="11">
    <source>
        <dbReference type="PIRSR" id="PIRSR039133-3"/>
    </source>
</evidence>
<feature type="domain" description="THIF-type NAD/FAD binding fold" evidence="13">
    <location>
        <begin position="8"/>
        <end position="427"/>
    </location>
</feature>
<dbReference type="InterPro" id="IPR000594">
    <property type="entry name" value="ThiF_NAD_FAD-bd"/>
</dbReference>
<evidence type="ECO:0000256" key="7">
    <source>
        <dbReference type="ARBA" id="ARBA00022840"/>
    </source>
</evidence>
<feature type="binding site" evidence="10">
    <location>
        <begin position="58"/>
        <end position="61"/>
    </location>
    <ligand>
        <name>ATP</name>
        <dbReference type="ChEBI" id="CHEBI:30616"/>
    </ligand>
</feature>
<dbReference type="GO" id="GO:0019948">
    <property type="term" value="F:SUMO activating enzyme activity"/>
    <property type="evidence" value="ECO:0007669"/>
    <property type="project" value="UniProtKB-UniRule"/>
</dbReference>
<feature type="region of interest" description="Disordered" evidence="12">
    <location>
        <begin position="537"/>
        <end position="558"/>
    </location>
</feature>
<sequence>MAVHINGIFDESTAQKIKDSNILVVGAGGIGCELLKCLVLTGFEKITVVDLDTIELSNLNRQFLFHRQHISRPKAIVAKESVLRFNPRANIIAHHDTINNPKFDHGFFQSFSLVTNALDNVAARSHVNRMCMKAGVPLIESGSAGYLGQATVYKKGVTECFECLPRKGQRTYPSCTIRNTPSEPVHCIVWAKHLFSQLFGEIDDENEVSPDMADPELGNVAKDDGNINRVSTREWAKSISYDPTTIFNKLFKEDIHYLNTMNDLWDKRKRPVGLDWDTLPDAVPGSSTQDEGQIKDHVMWSLKKCGEIFAKSLSVLKNRSEEAGPDSILTWDKDDDVAVDFVAACSNLRSHCFHIQQKNRFDVKAIAGNIIPAIASTNDVISGLIVLQAIQVLKGDFSKCKTTWLNENACANKMISSSQLEKPNPKCFVCSDQTPKVIVRLNLDTFTVRSLEDKILKERLHLVQPEVTVQDTARVIISGDPEEMDDSISDKTLAGMNIPTGDLHCEDDLQQYKVVLTLCQCPDMKDQEFEFEGDVAEVRPQSEEGAEKEKADPDITETDIDVEEVAIEEVVVCEPIKENLPTKNKIIEEDENGVVPPAKRVKIAE</sequence>
<comment type="caution">
    <text evidence="16">The sequence shown here is derived from an EMBL/GenBank/DDBJ whole genome shotgun (WGS) entry which is preliminary data.</text>
</comment>
<dbReference type="PANTHER" id="PTHR10953">
    <property type="entry name" value="UBIQUITIN-ACTIVATING ENZYME E1"/>
    <property type="match status" value="1"/>
</dbReference>
<keyword evidence="6 8" id="KW-0862">Zinc</keyword>
<keyword evidence="7 8" id="KW-0067">ATP-binding</keyword>
<dbReference type="FunFam" id="3.50.50.80:FF:000002">
    <property type="entry name" value="SUMO-activating enzyme subunit 2"/>
    <property type="match status" value="1"/>
</dbReference>
<feature type="domain" description="Ubiquitin-activating enzyme SCCH" evidence="14">
    <location>
        <begin position="317"/>
        <end position="364"/>
    </location>
</feature>
<dbReference type="AlphaFoldDB" id="A0AAV6V732"/>
<dbReference type="InterPro" id="IPR042449">
    <property type="entry name" value="Ub-E1_IAD_1"/>
</dbReference>
<dbReference type="InterPro" id="IPR030661">
    <property type="entry name" value="Uba2"/>
</dbReference>
<evidence type="ECO:0000259" key="14">
    <source>
        <dbReference type="Pfam" id="PF10585"/>
    </source>
</evidence>
<keyword evidence="5 8" id="KW-0833">Ubl conjugation pathway</keyword>
<keyword evidence="3 8" id="KW-0479">Metal-binding</keyword>
<comment type="subunit">
    <text evidence="8">Heterodimer.</text>
</comment>
<dbReference type="Gene3D" id="3.10.290.20">
    <property type="entry name" value="Ubiquitin-like 2 activating enzyme e1b. Chain: B, domain 3"/>
    <property type="match status" value="1"/>
</dbReference>
<dbReference type="GO" id="GO:0031510">
    <property type="term" value="C:SUMO activating enzyme complex"/>
    <property type="evidence" value="ECO:0007669"/>
    <property type="project" value="UniProtKB-UniRule"/>
</dbReference>
<dbReference type="SUPFAM" id="SSF69572">
    <property type="entry name" value="Activating enzymes of the ubiquitin-like proteins"/>
    <property type="match status" value="1"/>
</dbReference>
<feature type="binding site" evidence="11">
    <location>
        <position position="430"/>
    </location>
    <ligand>
        <name>Zn(2+)</name>
        <dbReference type="ChEBI" id="CHEBI:29105"/>
    </ligand>
</feature>
<feature type="active site" description="Glycyl thioester intermediate" evidence="9">
    <location>
        <position position="175"/>
    </location>
</feature>
<dbReference type="EMBL" id="JAFNEN010000159">
    <property type="protein sequence ID" value="KAG8191461.1"/>
    <property type="molecule type" value="Genomic_DNA"/>
</dbReference>
<evidence type="ECO:0000259" key="13">
    <source>
        <dbReference type="Pfam" id="PF00899"/>
    </source>
</evidence>
<dbReference type="Proteomes" id="UP000827092">
    <property type="component" value="Unassembled WGS sequence"/>
</dbReference>
<keyword evidence="4 8" id="KW-0547">Nucleotide-binding</keyword>
<reference evidence="16 17" key="1">
    <citation type="journal article" date="2022" name="Nat. Ecol. Evol.">
        <title>A masculinizing supergene underlies an exaggerated male reproductive morph in a spider.</title>
        <authorList>
            <person name="Hendrickx F."/>
            <person name="De Corte Z."/>
            <person name="Sonet G."/>
            <person name="Van Belleghem S.M."/>
            <person name="Kostlbacher S."/>
            <person name="Vangestel C."/>
        </authorList>
    </citation>
    <scope>NUCLEOTIDE SEQUENCE [LARGE SCALE GENOMIC DNA]</scope>
    <source>
        <strain evidence="16">W744_W776</strain>
    </source>
</reference>
<dbReference type="InterPro" id="IPR028077">
    <property type="entry name" value="UAE_UbL_dom"/>
</dbReference>
<dbReference type="PIRSF" id="PIRSF039133">
    <property type="entry name" value="SUMO_E1B"/>
    <property type="match status" value="1"/>
</dbReference>
<feature type="binding site" evidence="11">
    <location>
        <position position="160"/>
    </location>
    <ligand>
        <name>Zn(2+)</name>
        <dbReference type="ChEBI" id="CHEBI:29105"/>
    </ligand>
</feature>
<evidence type="ECO:0000256" key="10">
    <source>
        <dbReference type="PIRSR" id="PIRSR039133-2"/>
    </source>
</evidence>
<dbReference type="GO" id="GO:0005737">
    <property type="term" value="C:cytoplasm"/>
    <property type="evidence" value="ECO:0007669"/>
    <property type="project" value="TreeGrafter"/>
</dbReference>
<protein>
    <recommendedName>
        <fullName evidence="8">SUMO-activating enzyme subunit</fullName>
    </recommendedName>
</protein>
<keyword evidence="17" id="KW-1185">Reference proteome</keyword>
<feature type="binding site" evidence="10">
    <location>
        <position position="74"/>
    </location>
    <ligand>
        <name>ATP</name>
        <dbReference type="ChEBI" id="CHEBI:30616"/>
    </ligand>
</feature>
<proteinExistence type="inferred from homology"/>
<gene>
    <name evidence="16" type="ORF">JTE90_020710</name>
</gene>
<feature type="binding site" evidence="10">
    <location>
        <begin position="119"/>
        <end position="124"/>
    </location>
    <ligand>
        <name>ATP</name>
        <dbReference type="ChEBI" id="CHEBI:30616"/>
    </ligand>
</feature>
<evidence type="ECO:0000256" key="8">
    <source>
        <dbReference type="PIRNR" id="PIRNR039133"/>
    </source>
</evidence>
<comment type="pathway">
    <text evidence="1 8">Protein modification; protein sumoylation.</text>
</comment>
<dbReference type="Gene3D" id="3.50.50.80">
    <property type="entry name" value="Ubiquitin-activating enzyme E1, inactive adenylation domain, subdomain 1"/>
    <property type="match status" value="1"/>
</dbReference>
<evidence type="ECO:0000313" key="17">
    <source>
        <dbReference type="Proteomes" id="UP000827092"/>
    </source>
</evidence>
<accession>A0AAV6V732</accession>
<dbReference type="PANTHER" id="PTHR10953:SF5">
    <property type="entry name" value="SUMO-ACTIVATING ENZYME SUBUNIT 2"/>
    <property type="match status" value="1"/>
</dbReference>
<feature type="binding site" evidence="11">
    <location>
        <position position="427"/>
    </location>
    <ligand>
        <name>Zn(2+)</name>
        <dbReference type="ChEBI" id="CHEBI:29105"/>
    </ligand>
</feature>
<dbReference type="Pfam" id="PF00899">
    <property type="entry name" value="ThiF"/>
    <property type="match status" value="1"/>
</dbReference>